<dbReference type="GO" id="GO:0005992">
    <property type="term" value="P:trehalose biosynthetic process"/>
    <property type="evidence" value="ECO:0007669"/>
    <property type="project" value="TreeGrafter"/>
</dbReference>
<comment type="caution">
    <text evidence="3">The sequence shown here is derived from an EMBL/GenBank/DDBJ whole genome shotgun (WGS) entry which is preliminary data.</text>
</comment>
<dbReference type="GO" id="GO:0047470">
    <property type="term" value="F:(1,4)-alpha-D-glucan 1-alpha-D-glucosylmutase activity"/>
    <property type="evidence" value="ECO:0007669"/>
    <property type="project" value="TreeGrafter"/>
</dbReference>
<sequence>MLDHGPNRRVESRAVAPASDQSNPHDAPVASCPGPQDGGPTRLQRRWPSPAYRRPVEPKQGRSKLGPVSTPTSTYRLQITADFSLTDAAALVPQLRDLGVGALYLSPVLQATSGSDHGYDTTDPTMIDVSRGGEEGWRTLITAAREAGLGVVVDIVPNHLGISVPHENPAWWDVLAQGQDSPYADWFDISWEEGPILVPVLGDDEDNLRLDTEAGEIRYHEHRFPLAPASFRPGDDLAEVRQRQNYELCHWTEGDQRLTYRRFFAISTLAGVRQEDPAVFAATHQRIAGWIADGEVTGLRVDHPDGLTDPADYFTRLRELAPDAWIVGEKILEPGEDLPAWPIAGTTGYDALNEVLWLWFDPAREAEATAGWQQLTGDQGDAAAHIRDGKELAATTMLAAETTRVARLVAEAGGRAFPQELEAAIAALAIHFEVYRSYLPHGRELLDRAAELARAAQPDLTDTIAAVLPVLGDPTQQAARRFQQLTGAVMAKGTEDTAFYRYARAIALNEVGGDAARFGTALADFHTAQERRQHHWPDAMTALSTHDTKRGEDVRARLAVLSELPREWQGYARQFVETGAELGVDAPMAYLLAQILVGTGPLTDRQRLYDYADKAAREAGTRTRWTQQDPSYEQALHALIDRGHDNSGLRDALGRLLGVVAPAGRVNALSQKLVQLTIPGVPDVYQGTELWDDSLVDPDNRRPVDHDRRRQLLAEIDSCPPLDETGRAKFWVVRQTLRLRRERPELFTGYTPVLAEGEAREHLVGFDRGGVITLATRLPVTLGALAGPGWPDTTVQLPWSATDVLTGRQWSAGALALNAVFDRLPVALLVKD</sequence>
<dbReference type="PANTHER" id="PTHR10357">
    <property type="entry name" value="ALPHA-AMYLASE FAMILY MEMBER"/>
    <property type="match status" value="1"/>
</dbReference>
<proteinExistence type="predicted"/>
<dbReference type="PANTHER" id="PTHR10357:SF216">
    <property type="entry name" value="MALTOOLIGOSYL TREHALOSE SYNTHASE-RELATED"/>
    <property type="match status" value="1"/>
</dbReference>
<dbReference type="Proteomes" id="UP000216533">
    <property type="component" value="Unassembled WGS sequence"/>
</dbReference>
<dbReference type="InterPro" id="IPR012767">
    <property type="entry name" value="Trehalose_TreY"/>
</dbReference>
<name>A0A255E9F9_9ACTN</name>
<accession>A0A255E9F9</accession>
<evidence type="ECO:0000313" key="3">
    <source>
        <dbReference type="EMBL" id="OYN87551.1"/>
    </source>
</evidence>
<dbReference type="EMBL" id="NMVI01000016">
    <property type="protein sequence ID" value="OYN87551.1"/>
    <property type="molecule type" value="Genomic_DNA"/>
</dbReference>
<organism evidence="3 4">
    <name type="scientific">Parenemella sanctibonifatiensis</name>
    <dbReference type="NCBI Taxonomy" id="2016505"/>
    <lineage>
        <taxon>Bacteria</taxon>
        <taxon>Bacillati</taxon>
        <taxon>Actinomycetota</taxon>
        <taxon>Actinomycetes</taxon>
        <taxon>Propionibacteriales</taxon>
        <taxon>Propionibacteriaceae</taxon>
        <taxon>Parenemella</taxon>
    </lineage>
</organism>
<dbReference type="InterPro" id="IPR017853">
    <property type="entry name" value="GH"/>
</dbReference>
<dbReference type="Gene3D" id="3.30.1590.10">
    <property type="entry name" value="Maltooligosyl trehalose synthase, domain 2"/>
    <property type="match status" value="1"/>
</dbReference>
<dbReference type="Gene3D" id="1.10.150.200">
    <property type="entry name" value="Maltooligosyl trehalose synthase, domain 3"/>
    <property type="match status" value="1"/>
</dbReference>
<dbReference type="Pfam" id="PF00128">
    <property type="entry name" value="Alpha-amylase"/>
    <property type="match status" value="1"/>
</dbReference>
<feature type="compositionally biased region" description="Basic and acidic residues" evidence="1">
    <location>
        <begin position="1"/>
        <end position="12"/>
    </location>
</feature>
<dbReference type="NCBIfam" id="TIGR02401">
    <property type="entry name" value="trehalose_TreY"/>
    <property type="match status" value="1"/>
</dbReference>
<dbReference type="InterPro" id="IPR006047">
    <property type="entry name" value="GH13_cat_dom"/>
</dbReference>
<gene>
    <name evidence="3" type="primary">treY</name>
    <name evidence="3" type="ORF">CGZ92_07560</name>
</gene>
<dbReference type="InterPro" id="IPR013797">
    <property type="entry name" value="Maltooligo_trehalose_synth_4"/>
</dbReference>
<dbReference type="GO" id="GO:0030980">
    <property type="term" value="P:alpha-glucan catabolic process"/>
    <property type="evidence" value="ECO:0007669"/>
    <property type="project" value="TreeGrafter"/>
</dbReference>
<evidence type="ECO:0000256" key="1">
    <source>
        <dbReference type="SAM" id="MobiDB-lite"/>
    </source>
</evidence>
<dbReference type="CDD" id="cd11336">
    <property type="entry name" value="AmyAc_MTSase"/>
    <property type="match status" value="1"/>
</dbReference>
<feature type="domain" description="Glycosyl hydrolase family 13 catalytic" evidence="2">
    <location>
        <begin position="78"/>
        <end position="723"/>
    </location>
</feature>
<dbReference type="SMART" id="SM00642">
    <property type="entry name" value="Aamy"/>
    <property type="match status" value="1"/>
</dbReference>
<dbReference type="Gene3D" id="3.20.20.80">
    <property type="entry name" value="Glycosidases"/>
    <property type="match status" value="1"/>
</dbReference>
<dbReference type="SUPFAM" id="SSF51445">
    <property type="entry name" value="(Trans)glycosidases"/>
    <property type="match status" value="1"/>
</dbReference>
<evidence type="ECO:0000313" key="4">
    <source>
        <dbReference type="Proteomes" id="UP000216533"/>
    </source>
</evidence>
<dbReference type="Gene3D" id="1.10.10.470">
    <property type="entry name" value="Maltooligosyl trehalose synthase, domain 4"/>
    <property type="match status" value="1"/>
</dbReference>
<dbReference type="AlphaFoldDB" id="A0A255E9F9"/>
<reference evidence="3 4" key="1">
    <citation type="submission" date="2017-07" db="EMBL/GenBank/DDBJ databases">
        <title>Draft whole genome sequences of clinical Proprionibacteriaceae strains.</title>
        <authorList>
            <person name="Bernier A.-M."/>
            <person name="Bernard K."/>
            <person name="Domingo M.-C."/>
        </authorList>
    </citation>
    <scope>NUCLEOTIDE SEQUENCE [LARGE SCALE GENOMIC DNA]</scope>
    <source>
        <strain evidence="3 4">NML 160184</strain>
    </source>
</reference>
<evidence type="ECO:0000259" key="2">
    <source>
        <dbReference type="SMART" id="SM00642"/>
    </source>
</evidence>
<protein>
    <submittedName>
        <fullName evidence="3">Malto-oligosyltrehalose synthase</fullName>
    </submittedName>
</protein>
<feature type="region of interest" description="Disordered" evidence="1">
    <location>
        <begin position="1"/>
        <end position="71"/>
    </location>
</feature>